<evidence type="ECO:0000313" key="3">
    <source>
        <dbReference type="EMBL" id="GGN61843.1"/>
    </source>
</evidence>
<keyword evidence="1" id="KW-1133">Transmembrane helix</keyword>
<evidence type="ECO:0000256" key="1">
    <source>
        <dbReference type="SAM" id="Phobius"/>
    </source>
</evidence>
<name>A0A918D3K9_9ACTN</name>
<accession>A0A918D3K9</accession>
<reference evidence="3 4" key="1">
    <citation type="journal article" date="2014" name="Int. J. Syst. Evol. Microbiol.">
        <title>Complete genome sequence of Corynebacterium casei LMG S-19264T (=DSM 44701T), isolated from a smear-ripened cheese.</title>
        <authorList>
            <consortium name="US DOE Joint Genome Institute (JGI-PGF)"/>
            <person name="Walter F."/>
            <person name="Albersmeier A."/>
            <person name="Kalinowski J."/>
            <person name="Ruckert C."/>
        </authorList>
    </citation>
    <scope>NUCLEOTIDE SEQUENCE [LARGE SCALE GENOMIC DNA]</scope>
    <source>
        <strain evidence="3 4">CGMCC 4.7111</strain>
    </source>
</reference>
<sequence>MGKTLLALVLLGGLGASFSTAAVHFFRAWQAGRRLKRCGAQSTAVCTHLQIHDNSVSLHFTYEVDGVEYHGTSSPISRTAVVPGTEISVLYDPLFPSNSDAAECMGQDSRAILFIALLLGPVGLALDLVAAAILISLTLG</sequence>
<dbReference type="EMBL" id="BMMM01000004">
    <property type="protein sequence ID" value="GGN61843.1"/>
    <property type="molecule type" value="Genomic_DNA"/>
</dbReference>
<keyword evidence="1" id="KW-0472">Membrane</keyword>
<proteinExistence type="predicted"/>
<feature type="chain" id="PRO_5036942589" description="DUF3592 domain-containing protein" evidence="2">
    <location>
        <begin position="22"/>
        <end position="140"/>
    </location>
</feature>
<organism evidence="3 4">
    <name type="scientific">Streptomyces albiflavescens</name>
    <dbReference type="NCBI Taxonomy" id="1623582"/>
    <lineage>
        <taxon>Bacteria</taxon>
        <taxon>Bacillati</taxon>
        <taxon>Actinomycetota</taxon>
        <taxon>Actinomycetes</taxon>
        <taxon>Kitasatosporales</taxon>
        <taxon>Streptomycetaceae</taxon>
        <taxon>Streptomyces</taxon>
    </lineage>
</organism>
<feature type="signal peptide" evidence="2">
    <location>
        <begin position="1"/>
        <end position="21"/>
    </location>
</feature>
<dbReference type="RefSeq" id="WP_189186318.1">
    <property type="nucleotide sequence ID" value="NZ_BMMM01000004.1"/>
</dbReference>
<gene>
    <name evidence="3" type="ORF">GCM10011579_028520</name>
</gene>
<keyword evidence="1" id="KW-0812">Transmembrane</keyword>
<protein>
    <recommendedName>
        <fullName evidence="5">DUF3592 domain-containing protein</fullName>
    </recommendedName>
</protein>
<keyword evidence="4" id="KW-1185">Reference proteome</keyword>
<comment type="caution">
    <text evidence="3">The sequence shown here is derived from an EMBL/GenBank/DDBJ whole genome shotgun (WGS) entry which is preliminary data.</text>
</comment>
<dbReference type="AlphaFoldDB" id="A0A918D3K9"/>
<keyword evidence="2" id="KW-0732">Signal</keyword>
<evidence type="ECO:0000256" key="2">
    <source>
        <dbReference type="SAM" id="SignalP"/>
    </source>
</evidence>
<evidence type="ECO:0000313" key="4">
    <source>
        <dbReference type="Proteomes" id="UP000600365"/>
    </source>
</evidence>
<feature type="transmembrane region" description="Helical" evidence="1">
    <location>
        <begin position="111"/>
        <end position="139"/>
    </location>
</feature>
<evidence type="ECO:0008006" key="5">
    <source>
        <dbReference type="Google" id="ProtNLM"/>
    </source>
</evidence>
<dbReference type="Proteomes" id="UP000600365">
    <property type="component" value="Unassembled WGS sequence"/>
</dbReference>